<evidence type="ECO:0000313" key="5">
    <source>
        <dbReference type="Proteomes" id="UP000307943"/>
    </source>
</evidence>
<keyword evidence="5" id="KW-1185">Reference proteome</keyword>
<dbReference type="SUPFAM" id="SSF51735">
    <property type="entry name" value="NAD(P)-binding Rossmann-fold domains"/>
    <property type="match status" value="1"/>
</dbReference>
<comment type="caution">
    <text evidence="4">The sequence shown here is derived from an EMBL/GenBank/DDBJ whole genome shotgun (WGS) entry which is preliminary data.</text>
</comment>
<dbReference type="InterPro" id="IPR000683">
    <property type="entry name" value="Gfo/Idh/MocA-like_OxRdtase_N"/>
</dbReference>
<dbReference type="GO" id="GO:0016491">
    <property type="term" value="F:oxidoreductase activity"/>
    <property type="evidence" value="ECO:0007669"/>
    <property type="project" value="UniProtKB-KW"/>
</dbReference>
<gene>
    <name evidence="4" type="ORF">FE784_03620</name>
</gene>
<dbReference type="Pfam" id="PF22725">
    <property type="entry name" value="GFO_IDH_MocA_C3"/>
    <property type="match status" value="1"/>
</dbReference>
<keyword evidence="1" id="KW-0560">Oxidoreductase</keyword>
<dbReference type="RefSeq" id="WP_139600749.1">
    <property type="nucleotide sequence ID" value="NZ_VDCQ01000003.1"/>
</dbReference>
<sequence>MEKPYSVAIIGAGQIVKIHLEAIRKTDRSRVTAIADLVESRAREWAAEHGATAYTDYRDMVLKEKPDIVIINLPHFLHRPAAIWCAEQGCHVLLEKPMALNAAECMEIIEAGKRNGVLIAIGHMQQFFAEHVAAKALIQSGELGELVEISDRRCGAYFRESRPEWFLDKERSGGGVVINLGSHSIDRIQWMTGSRIVKVKAKLTHYGQRGNVEGSGSLFMETSEGVPVHATIGGYDNAPENETVLLFTKGTLRIRQRKELLLSKGGAYEPVPVPKLADPFIGQWTALLDAVEHGTELTISGEYGLSVLEVVEAAYRSHETGTEQPVLSTSATNSKIKPQACAWEN</sequence>
<dbReference type="SUPFAM" id="SSF55347">
    <property type="entry name" value="Glyceraldehyde-3-phosphate dehydrogenase-like, C-terminal domain"/>
    <property type="match status" value="1"/>
</dbReference>
<accession>A0A5C4TGR2</accession>
<dbReference type="Pfam" id="PF01408">
    <property type="entry name" value="GFO_IDH_MocA"/>
    <property type="match status" value="1"/>
</dbReference>
<dbReference type="EMBL" id="VDCQ01000003">
    <property type="protein sequence ID" value="TNJ67846.1"/>
    <property type="molecule type" value="Genomic_DNA"/>
</dbReference>
<reference evidence="4 5" key="1">
    <citation type="submission" date="2019-05" db="EMBL/GenBank/DDBJ databases">
        <title>We sequenced the genome of Paenibacillus hemerocallicola KCTC 33185 for further insight into its adaptation and study the phylogeny of Paenibacillus.</title>
        <authorList>
            <person name="Narsing Rao M.P."/>
        </authorList>
    </citation>
    <scope>NUCLEOTIDE SEQUENCE [LARGE SCALE GENOMIC DNA]</scope>
    <source>
        <strain evidence="4 5">KCTC 33185</strain>
    </source>
</reference>
<dbReference type="AlphaFoldDB" id="A0A5C4TGR2"/>
<dbReference type="Gene3D" id="3.40.50.720">
    <property type="entry name" value="NAD(P)-binding Rossmann-like Domain"/>
    <property type="match status" value="1"/>
</dbReference>
<dbReference type="InterPro" id="IPR050463">
    <property type="entry name" value="Gfo/Idh/MocA_oxidrdct_glycsds"/>
</dbReference>
<dbReference type="Gene3D" id="3.30.360.10">
    <property type="entry name" value="Dihydrodipicolinate Reductase, domain 2"/>
    <property type="match status" value="1"/>
</dbReference>
<evidence type="ECO:0000259" key="3">
    <source>
        <dbReference type="Pfam" id="PF22725"/>
    </source>
</evidence>
<dbReference type="OrthoDB" id="9815825at2"/>
<dbReference type="GO" id="GO:0000166">
    <property type="term" value="F:nucleotide binding"/>
    <property type="evidence" value="ECO:0007669"/>
    <property type="project" value="InterPro"/>
</dbReference>
<dbReference type="PANTHER" id="PTHR43818:SF11">
    <property type="entry name" value="BCDNA.GH03377"/>
    <property type="match status" value="1"/>
</dbReference>
<evidence type="ECO:0000313" key="4">
    <source>
        <dbReference type="EMBL" id="TNJ67846.1"/>
    </source>
</evidence>
<evidence type="ECO:0000259" key="2">
    <source>
        <dbReference type="Pfam" id="PF01408"/>
    </source>
</evidence>
<organism evidence="4 5">
    <name type="scientific">Paenibacillus hemerocallicola</name>
    <dbReference type="NCBI Taxonomy" id="1172614"/>
    <lineage>
        <taxon>Bacteria</taxon>
        <taxon>Bacillati</taxon>
        <taxon>Bacillota</taxon>
        <taxon>Bacilli</taxon>
        <taxon>Bacillales</taxon>
        <taxon>Paenibacillaceae</taxon>
        <taxon>Paenibacillus</taxon>
    </lineage>
</organism>
<dbReference type="InterPro" id="IPR055170">
    <property type="entry name" value="GFO_IDH_MocA-like_dom"/>
</dbReference>
<dbReference type="PANTHER" id="PTHR43818">
    <property type="entry name" value="BCDNA.GH03377"/>
    <property type="match status" value="1"/>
</dbReference>
<evidence type="ECO:0000256" key="1">
    <source>
        <dbReference type="ARBA" id="ARBA00023002"/>
    </source>
</evidence>
<dbReference type="InterPro" id="IPR036291">
    <property type="entry name" value="NAD(P)-bd_dom_sf"/>
</dbReference>
<protein>
    <submittedName>
        <fullName evidence="4">Gfo/Idh/MocA family oxidoreductase</fullName>
    </submittedName>
</protein>
<feature type="domain" description="GFO/IDH/MocA-like oxidoreductase" evidence="3">
    <location>
        <begin position="132"/>
        <end position="253"/>
    </location>
</feature>
<name>A0A5C4TGR2_9BACL</name>
<proteinExistence type="predicted"/>
<dbReference type="Proteomes" id="UP000307943">
    <property type="component" value="Unassembled WGS sequence"/>
</dbReference>
<feature type="domain" description="Gfo/Idh/MocA-like oxidoreductase N-terminal" evidence="2">
    <location>
        <begin position="6"/>
        <end position="123"/>
    </location>
</feature>